<reference evidence="3" key="1">
    <citation type="submission" date="2016-12" db="EMBL/GenBank/DDBJ databases">
        <title>An insight into the sialome and mialome of the sand fly, Nyssomyia neivai.</title>
        <authorList>
            <person name="Sebastian V."/>
            <person name="Goulart T.M."/>
            <person name="Oliveira W."/>
            <person name="Calvo E."/>
            <person name="Oliveira L.F."/>
            <person name="Pinto M.C."/>
            <person name="Rosselino A.M."/>
            <person name="Ribeiro J.M."/>
        </authorList>
    </citation>
    <scope>NUCLEOTIDE SEQUENCE</scope>
</reference>
<feature type="compositionally biased region" description="Basic and acidic residues" evidence="2">
    <location>
        <begin position="64"/>
        <end position="76"/>
    </location>
</feature>
<accession>A0A1L8DP75</accession>
<sequence>MVCVPCFIIPVLLFVWHRFIQPYVLRFWNPWAKKDAQGNVVKDDSFPFTCKGGSCPFPAGKAKQQMDEKNDEEVTKAGEVTAGDPGDKKND</sequence>
<dbReference type="AlphaFoldDB" id="A0A1L8DP75"/>
<dbReference type="EMBL" id="GFDF01005907">
    <property type="protein sequence ID" value="JAV08177.1"/>
    <property type="molecule type" value="Transcribed_RNA"/>
</dbReference>
<comment type="similarity">
    <text evidence="1">Belongs to the UPF0729 family.</text>
</comment>
<evidence type="ECO:0000313" key="3">
    <source>
        <dbReference type="EMBL" id="JAV08177.1"/>
    </source>
</evidence>
<evidence type="ECO:0000256" key="1">
    <source>
        <dbReference type="ARBA" id="ARBA00007959"/>
    </source>
</evidence>
<dbReference type="PANTHER" id="PTHR13456">
    <property type="entry name" value="UPF0729 PROTEIN C18ORF32"/>
    <property type="match status" value="1"/>
</dbReference>
<dbReference type="InterPro" id="IPR026776">
    <property type="entry name" value="UPF0729_C18orf32-like"/>
</dbReference>
<dbReference type="Pfam" id="PF14975">
    <property type="entry name" value="DUF4512"/>
    <property type="match status" value="1"/>
</dbReference>
<evidence type="ECO:0000256" key="2">
    <source>
        <dbReference type="SAM" id="MobiDB-lite"/>
    </source>
</evidence>
<name>A0A1L8DP75_9DIPT</name>
<proteinExistence type="inferred from homology"/>
<dbReference type="PANTHER" id="PTHR13456:SF0">
    <property type="entry name" value="UPF0729 PROTEIN C18ORF32"/>
    <property type="match status" value="1"/>
</dbReference>
<feature type="region of interest" description="Disordered" evidence="2">
    <location>
        <begin position="60"/>
        <end position="91"/>
    </location>
</feature>
<protein>
    <submittedName>
        <fullName evidence="3">Putative conserved secreted protein</fullName>
    </submittedName>
</protein>
<organism evidence="3">
    <name type="scientific">Nyssomyia neivai</name>
    <dbReference type="NCBI Taxonomy" id="330878"/>
    <lineage>
        <taxon>Eukaryota</taxon>
        <taxon>Metazoa</taxon>
        <taxon>Ecdysozoa</taxon>
        <taxon>Arthropoda</taxon>
        <taxon>Hexapoda</taxon>
        <taxon>Insecta</taxon>
        <taxon>Pterygota</taxon>
        <taxon>Neoptera</taxon>
        <taxon>Endopterygota</taxon>
        <taxon>Diptera</taxon>
        <taxon>Nematocera</taxon>
        <taxon>Psychodoidea</taxon>
        <taxon>Psychodidae</taxon>
        <taxon>Nyssomyia</taxon>
    </lineage>
</organism>